<dbReference type="EMBL" id="JANBPK010001408">
    <property type="protein sequence ID" value="KAJ2923139.1"/>
    <property type="molecule type" value="Genomic_DNA"/>
</dbReference>
<evidence type="ECO:0000313" key="2">
    <source>
        <dbReference type="EMBL" id="KAJ2923139.1"/>
    </source>
</evidence>
<evidence type="ECO:0000259" key="1">
    <source>
        <dbReference type="Pfam" id="PF22893"/>
    </source>
</evidence>
<dbReference type="InterPro" id="IPR054464">
    <property type="entry name" value="ULD_fung"/>
</dbReference>
<reference evidence="2" key="1">
    <citation type="submission" date="2022-06" db="EMBL/GenBank/DDBJ databases">
        <title>Genome Sequence of Candolleomyces eurysporus.</title>
        <authorList>
            <person name="Buettner E."/>
        </authorList>
    </citation>
    <scope>NUCLEOTIDE SEQUENCE</scope>
    <source>
        <strain evidence="2">VTCC 930004</strain>
    </source>
</reference>
<gene>
    <name evidence="2" type="ORF">H1R20_g13955</name>
</gene>
<proteinExistence type="predicted"/>
<feature type="domain" description="Ubiquitin-like" evidence="1">
    <location>
        <begin position="108"/>
        <end position="147"/>
    </location>
</feature>
<organism evidence="2 3">
    <name type="scientific">Candolleomyces eurysporus</name>
    <dbReference type="NCBI Taxonomy" id="2828524"/>
    <lineage>
        <taxon>Eukaryota</taxon>
        <taxon>Fungi</taxon>
        <taxon>Dikarya</taxon>
        <taxon>Basidiomycota</taxon>
        <taxon>Agaricomycotina</taxon>
        <taxon>Agaricomycetes</taxon>
        <taxon>Agaricomycetidae</taxon>
        <taxon>Agaricales</taxon>
        <taxon>Agaricineae</taxon>
        <taxon>Psathyrellaceae</taxon>
        <taxon>Candolleomyces</taxon>
    </lineage>
</organism>
<feature type="non-terminal residue" evidence="2">
    <location>
        <position position="149"/>
    </location>
</feature>
<evidence type="ECO:0000313" key="3">
    <source>
        <dbReference type="Proteomes" id="UP001140091"/>
    </source>
</evidence>
<name>A0A9W8MC13_9AGAR</name>
<dbReference type="Proteomes" id="UP001140091">
    <property type="component" value="Unassembled WGS sequence"/>
</dbReference>
<sequence length="149" mass="16096">MDNADNSPANSESLGMAFLSLLRRGFLKLLWGQDAGNPPSGNEQPAPGGVQILSHSNNAAIGSVTVTNVAGNQIVYNNSAEYREAAELLRTLRLMQRNQPQTVGFSNANAVIITDALGETFTLPWSIVTMYEDLHDILGKHFRGKVGLE</sequence>
<keyword evidence="3" id="KW-1185">Reference proteome</keyword>
<accession>A0A9W8MC13</accession>
<comment type="caution">
    <text evidence="2">The sequence shown here is derived from an EMBL/GenBank/DDBJ whole genome shotgun (WGS) entry which is preliminary data.</text>
</comment>
<dbReference type="AlphaFoldDB" id="A0A9W8MC13"/>
<dbReference type="Pfam" id="PF22893">
    <property type="entry name" value="ULD_2"/>
    <property type="match status" value="1"/>
</dbReference>
<dbReference type="OrthoDB" id="10485326at2759"/>
<protein>
    <recommendedName>
        <fullName evidence="1">Ubiquitin-like domain-containing protein</fullName>
    </recommendedName>
</protein>